<organism evidence="5 6">
    <name type="scientific">Choanephora cucurbitarum</name>
    <dbReference type="NCBI Taxonomy" id="101091"/>
    <lineage>
        <taxon>Eukaryota</taxon>
        <taxon>Fungi</taxon>
        <taxon>Fungi incertae sedis</taxon>
        <taxon>Mucoromycota</taxon>
        <taxon>Mucoromycotina</taxon>
        <taxon>Mucoromycetes</taxon>
        <taxon>Mucorales</taxon>
        <taxon>Mucorineae</taxon>
        <taxon>Choanephoraceae</taxon>
        <taxon>Choanephoroideae</taxon>
        <taxon>Choanephora</taxon>
    </lineage>
</organism>
<dbReference type="GO" id="GO:0005762">
    <property type="term" value="C:mitochondrial large ribosomal subunit"/>
    <property type="evidence" value="ECO:0007669"/>
    <property type="project" value="TreeGrafter"/>
</dbReference>
<gene>
    <name evidence="5" type="primary">mrp20</name>
    <name evidence="5" type="ORF">A0J61_07090</name>
</gene>
<evidence type="ECO:0000256" key="1">
    <source>
        <dbReference type="ARBA" id="ARBA00006700"/>
    </source>
</evidence>
<dbReference type="OrthoDB" id="275582at2759"/>
<dbReference type="EMBL" id="LUGH01000461">
    <property type="protein sequence ID" value="OBZ84864.1"/>
    <property type="molecule type" value="Genomic_DNA"/>
</dbReference>
<dbReference type="InParanoid" id="A0A1C7NBY7"/>
<dbReference type="GO" id="GO:0003735">
    <property type="term" value="F:structural constituent of ribosome"/>
    <property type="evidence" value="ECO:0007669"/>
    <property type="project" value="InterPro"/>
</dbReference>
<dbReference type="InterPro" id="IPR012678">
    <property type="entry name" value="Ribosomal_uL23/eL15/eS24_sf"/>
</dbReference>
<dbReference type="FunCoup" id="A0A1C7NBY7">
    <property type="interactions" value="185"/>
</dbReference>
<proteinExistence type="inferred from homology"/>
<keyword evidence="2 5" id="KW-0689">Ribosomal protein</keyword>
<sequence>MASTFRQGLNSWLTRLTEKVYLPNIVFKMVRAPNLQPNQVAFRVPPSCNKFDIHSYLTNIYGVNVQEVRTMNYATVHKKARNGKIEVSQAAYKKAVVTLDEAFHWPEEPEWCKLDQQQGKLASKAASRRLKGWRIRAPEEEKTKLKEVNDQLQARMEAEHKQK</sequence>
<dbReference type="GO" id="GO:0032543">
    <property type="term" value="P:mitochondrial translation"/>
    <property type="evidence" value="ECO:0007669"/>
    <property type="project" value="TreeGrafter"/>
</dbReference>
<accession>A0A1C7NBY7</accession>
<name>A0A1C7NBY7_9FUNG</name>
<comment type="caution">
    <text evidence="5">The sequence shown here is derived from an EMBL/GenBank/DDBJ whole genome shotgun (WGS) entry which is preliminary data.</text>
</comment>
<dbReference type="InterPro" id="IPR012677">
    <property type="entry name" value="Nucleotide-bd_a/b_plait_sf"/>
</dbReference>
<dbReference type="SUPFAM" id="SSF54189">
    <property type="entry name" value="Ribosomal proteins S24e, L23 and L15e"/>
    <property type="match status" value="1"/>
</dbReference>
<dbReference type="STRING" id="101091.A0A1C7NBY7"/>
<evidence type="ECO:0000256" key="2">
    <source>
        <dbReference type="ARBA" id="ARBA00022980"/>
    </source>
</evidence>
<evidence type="ECO:0000313" key="5">
    <source>
        <dbReference type="EMBL" id="OBZ84864.1"/>
    </source>
</evidence>
<dbReference type="AlphaFoldDB" id="A0A1C7NBY7"/>
<dbReference type="PANTHER" id="PTHR12059">
    <property type="entry name" value="RIBOSOMAL PROTEIN L23-RELATED"/>
    <property type="match status" value="1"/>
</dbReference>
<keyword evidence="6" id="KW-1185">Reference proteome</keyword>
<dbReference type="Proteomes" id="UP000093000">
    <property type="component" value="Unassembled WGS sequence"/>
</dbReference>
<dbReference type="Pfam" id="PF00276">
    <property type="entry name" value="Ribosomal_L23"/>
    <property type="match status" value="1"/>
</dbReference>
<evidence type="ECO:0000256" key="4">
    <source>
        <dbReference type="ARBA" id="ARBA00039977"/>
    </source>
</evidence>
<keyword evidence="3" id="KW-0687">Ribonucleoprotein</keyword>
<protein>
    <recommendedName>
        <fullName evidence="4">Large ribosomal subunit protein uL23m</fullName>
    </recommendedName>
</protein>
<dbReference type="PANTHER" id="PTHR12059:SF5">
    <property type="entry name" value="LARGE RIBOSOMAL SUBUNIT PROTEIN UL23M"/>
    <property type="match status" value="1"/>
</dbReference>
<evidence type="ECO:0000256" key="3">
    <source>
        <dbReference type="ARBA" id="ARBA00023274"/>
    </source>
</evidence>
<comment type="similarity">
    <text evidence="1">Belongs to the universal ribosomal protein uL23 family.</text>
</comment>
<evidence type="ECO:0000313" key="6">
    <source>
        <dbReference type="Proteomes" id="UP000093000"/>
    </source>
</evidence>
<reference evidence="5 6" key="1">
    <citation type="submission" date="2016-03" db="EMBL/GenBank/DDBJ databases">
        <title>Choanephora cucurbitarum.</title>
        <authorList>
            <person name="Min B."/>
            <person name="Park H."/>
            <person name="Park J.-H."/>
            <person name="Shin H.-D."/>
            <person name="Choi I.-G."/>
        </authorList>
    </citation>
    <scope>NUCLEOTIDE SEQUENCE [LARGE SCALE GENOMIC DNA]</scope>
    <source>
        <strain evidence="5 6">KUS-F28377</strain>
    </source>
</reference>
<dbReference type="Gene3D" id="3.30.70.330">
    <property type="match status" value="1"/>
</dbReference>
<dbReference type="InterPro" id="IPR013025">
    <property type="entry name" value="Ribosomal_uL23-like"/>
</dbReference>